<dbReference type="InterPro" id="IPR051942">
    <property type="entry name" value="DENN_domain_containing_2"/>
</dbReference>
<reference evidence="3" key="1">
    <citation type="submission" date="2022-08" db="EMBL/GenBank/DDBJ databases">
        <title>Novel sulphate-reducing endosymbionts in the free-living metamonad Anaeramoeba.</title>
        <authorList>
            <person name="Jerlstrom-Hultqvist J."/>
            <person name="Cepicka I."/>
            <person name="Gallot-Lavallee L."/>
            <person name="Salas-Leiva D."/>
            <person name="Curtis B.A."/>
            <person name="Zahonova K."/>
            <person name="Pipaliya S."/>
            <person name="Dacks J."/>
            <person name="Roger A.J."/>
        </authorList>
    </citation>
    <scope>NUCLEOTIDE SEQUENCE</scope>
    <source>
        <strain evidence="3">Busselton2</strain>
    </source>
</reference>
<dbReference type="InterPro" id="IPR001194">
    <property type="entry name" value="cDENN_dom"/>
</dbReference>
<dbReference type="Gene3D" id="3.30.450.200">
    <property type="match status" value="1"/>
</dbReference>
<feature type="domain" description="UDENN" evidence="2">
    <location>
        <begin position="2"/>
        <end position="379"/>
    </location>
</feature>
<accession>A0AAV7Y9X6</accession>
<dbReference type="SMART" id="SM00800">
    <property type="entry name" value="uDENN"/>
    <property type="match status" value="1"/>
</dbReference>
<evidence type="ECO:0000256" key="1">
    <source>
        <dbReference type="SAM" id="Coils"/>
    </source>
</evidence>
<dbReference type="PANTHER" id="PTHR15288">
    <property type="entry name" value="DENN DOMAIN-CONTAINING PROTEIN 2"/>
    <property type="match status" value="1"/>
</dbReference>
<gene>
    <name evidence="3" type="ORF">M0812_27859</name>
</gene>
<name>A0AAV7Y9X6_9EUKA</name>
<keyword evidence="1" id="KW-0175">Coiled coil</keyword>
<dbReference type="InterPro" id="IPR037516">
    <property type="entry name" value="Tripartite_DENN"/>
</dbReference>
<evidence type="ECO:0000313" key="3">
    <source>
        <dbReference type="EMBL" id="KAJ3425419.1"/>
    </source>
</evidence>
<feature type="coiled-coil region" evidence="1">
    <location>
        <begin position="482"/>
        <end position="516"/>
    </location>
</feature>
<feature type="coiled-coil region" evidence="1">
    <location>
        <begin position="422"/>
        <end position="451"/>
    </location>
</feature>
<dbReference type="SMART" id="SM00799">
    <property type="entry name" value="DENN"/>
    <property type="match status" value="1"/>
</dbReference>
<dbReference type="EMBL" id="JANTQA010000070">
    <property type="protein sequence ID" value="KAJ3425419.1"/>
    <property type="molecule type" value="Genomic_DNA"/>
</dbReference>
<dbReference type="Pfam" id="PF03456">
    <property type="entry name" value="uDENN"/>
    <property type="match status" value="1"/>
</dbReference>
<dbReference type="PANTHER" id="PTHR15288:SF0">
    <property type="entry name" value="UDENN DOMAIN-CONTAINING PROTEIN"/>
    <property type="match status" value="1"/>
</dbReference>
<organism evidence="3 4">
    <name type="scientific">Anaeramoeba flamelloides</name>
    <dbReference type="NCBI Taxonomy" id="1746091"/>
    <lineage>
        <taxon>Eukaryota</taxon>
        <taxon>Metamonada</taxon>
        <taxon>Anaeramoebidae</taxon>
        <taxon>Anaeramoeba</taxon>
    </lineage>
</organism>
<dbReference type="Gene3D" id="3.40.50.11500">
    <property type="match status" value="1"/>
</dbReference>
<dbReference type="AlphaFoldDB" id="A0AAV7Y9X6"/>
<sequence>MFFEKFFILKHIIESGKNELCFSYPTIKNDQDYKKVEPFCFTDLEELTKTNKKSQQTFSFVLTNTNGERSYGICRRIFTNNSSDIDCYVFITRHPLFTVFSRILAIIEVRNKIVKGAVIFFLKRLWKRSIPKRGTKFTLYIPAVYKIMPEAEFHFNRSDSSLADFDAERFFIMHEPKLIISLFAAVLFEKKIICSSANLQRLTNALHTIAALVHPFAWPHVLIPIVPLSLLDTVNAPVPYILGIHSSLLGKIELHESENLVFCDLDCNRFEPEMQEFSLISSLTKNVSKILKKEKSNWQKTRQYDNKNAENAFLDFFIQILSDIPHFMQLQENGEVRFSQNYWKSQKEPKIEKLLDTLVKTQIFQSYVESEEKKMKLKVNTTKETTDSSQEIEIELTPFEKHVKKLNKEEEDQGFFIGLYPSNDLNEEIRIDKNENETKNEEKVLETLETVRDRLKNFIKNDSNINLKAKQNLVNKNKIQKMEQFDNNKTDIHKKIEELKKMYLDKNQKLNNYLQVSNQNNANLTKFKKSKNLNFKKSEINLDSDIIMKKHQYRKRANTMTQPRLNLYNTKTSETLKKLHSPKLPLHTRRRGTFSSTNNLEIQRILSSYEKKK</sequence>
<dbReference type="Proteomes" id="UP001146793">
    <property type="component" value="Unassembled WGS sequence"/>
</dbReference>
<proteinExistence type="predicted"/>
<dbReference type="Pfam" id="PF02141">
    <property type="entry name" value="DENN"/>
    <property type="match status" value="1"/>
</dbReference>
<dbReference type="PROSITE" id="PS50211">
    <property type="entry name" value="DENN"/>
    <property type="match status" value="1"/>
</dbReference>
<comment type="caution">
    <text evidence="3">The sequence shown here is derived from an EMBL/GenBank/DDBJ whole genome shotgun (WGS) entry which is preliminary data.</text>
</comment>
<evidence type="ECO:0000313" key="4">
    <source>
        <dbReference type="Proteomes" id="UP001146793"/>
    </source>
</evidence>
<dbReference type="InterPro" id="IPR005113">
    <property type="entry name" value="uDENN_dom"/>
</dbReference>
<evidence type="ECO:0000259" key="2">
    <source>
        <dbReference type="PROSITE" id="PS50211"/>
    </source>
</evidence>
<dbReference type="InterPro" id="IPR043153">
    <property type="entry name" value="DENN_C"/>
</dbReference>
<protein>
    <submittedName>
        <fullName evidence="3">Suppression of tumorigenicity 5 st5</fullName>
    </submittedName>
</protein>